<dbReference type="OrthoDB" id="9764596at2"/>
<keyword evidence="2" id="KW-1133">Transmembrane helix</keyword>
<comment type="similarity">
    <text evidence="1">Belongs to the sodium:galactoside symporter (TC 2.A.2) family.</text>
</comment>
<accession>W0AHL4</accession>
<dbReference type="GO" id="GO:0005886">
    <property type="term" value="C:plasma membrane"/>
    <property type="evidence" value="ECO:0007669"/>
    <property type="project" value="TreeGrafter"/>
</dbReference>
<dbReference type="PANTHER" id="PTHR11328:SF24">
    <property type="entry name" value="MAJOR FACILITATOR SUPERFAMILY (MFS) PROFILE DOMAIN-CONTAINING PROTEIN"/>
    <property type="match status" value="1"/>
</dbReference>
<dbReference type="Gene3D" id="1.20.1250.20">
    <property type="entry name" value="MFS general substrate transporter like domains"/>
    <property type="match status" value="2"/>
</dbReference>
<keyword evidence="4" id="KW-1185">Reference proteome</keyword>
<keyword evidence="2" id="KW-0812">Transmembrane</keyword>
<dbReference type="SUPFAM" id="SSF103473">
    <property type="entry name" value="MFS general substrate transporter"/>
    <property type="match status" value="1"/>
</dbReference>
<feature type="transmembrane region" description="Helical" evidence="2">
    <location>
        <begin position="421"/>
        <end position="441"/>
    </location>
</feature>
<evidence type="ECO:0000313" key="3">
    <source>
        <dbReference type="EMBL" id="AHE55135.1"/>
    </source>
</evidence>
<feature type="transmembrane region" description="Helical" evidence="2">
    <location>
        <begin position="164"/>
        <end position="186"/>
    </location>
</feature>
<dbReference type="EMBL" id="CP006644">
    <property type="protein sequence ID" value="AHE55135.1"/>
    <property type="molecule type" value="Genomic_DNA"/>
</dbReference>
<feature type="transmembrane region" description="Helical" evidence="2">
    <location>
        <begin position="377"/>
        <end position="401"/>
    </location>
</feature>
<dbReference type="Proteomes" id="UP000018851">
    <property type="component" value="Chromosome"/>
</dbReference>
<evidence type="ECO:0000256" key="2">
    <source>
        <dbReference type="SAM" id="Phobius"/>
    </source>
</evidence>
<evidence type="ECO:0000256" key="1">
    <source>
        <dbReference type="ARBA" id="ARBA00009617"/>
    </source>
</evidence>
<dbReference type="PATRIC" id="fig|1123269.5.peg.3382"/>
<feature type="transmembrane region" description="Helical" evidence="2">
    <location>
        <begin position="57"/>
        <end position="77"/>
    </location>
</feature>
<dbReference type="PANTHER" id="PTHR11328">
    <property type="entry name" value="MAJOR FACILITATOR SUPERFAMILY DOMAIN-CONTAINING PROTEIN"/>
    <property type="match status" value="1"/>
</dbReference>
<dbReference type="eggNOG" id="COG2211">
    <property type="taxonomic scope" value="Bacteria"/>
</dbReference>
<dbReference type="InterPro" id="IPR001927">
    <property type="entry name" value="Na/Gal_symport"/>
</dbReference>
<feature type="transmembrane region" description="Helical" evidence="2">
    <location>
        <begin position="98"/>
        <end position="117"/>
    </location>
</feature>
<feature type="transmembrane region" description="Helical" evidence="2">
    <location>
        <begin position="129"/>
        <end position="152"/>
    </location>
</feature>
<dbReference type="InterPro" id="IPR039672">
    <property type="entry name" value="MFS_2"/>
</dbReference>
<feature type="transmembrane region" description="Helical" evidence="2">
    <location>
        <begin position="198"/>
        <end position="218"/>
    </location>
</feature>
<dbReference type="GO" id="GO:0015293">
    <property type="term" value="F:symporter activity"/>
    <property type="evidence" value="ECO:0007669"/>
    <property type="project" value="InterPro"/>
</dbReference>
<proteinExistence type="inferred from homology"/>
<evidence type="ECO:0000313" key="4">
    <source>
        <dbReference type="Proteomes" id="UP000018851"/>
    </source>
</evidence>
<dbReference type="Pfam" id="PF13347">
    <property type="entry name" value="MFS_2"/>
    <property type="match status" value="1"/>
</dbReference>
<feature type="transmembrane region" description="Helical" evidence="2">
    <location>
        <begin position="336"/>
        <end position="356"/>
    </location>
</feature>
<dbReference type="RefSeq" id="WP_025293319.1">
    <property type="nucleotide sequence ID" value="NZ_CP006644.1"/>
</dbReference>
<dbReference type="InterPro" id="IPR036259">
    <property type="entry name" value="MFS_trans_sf"/>
</dbReference>
<dbReference type="GO" id="GO:0006814">
    <property type="term" value="P:sodium ion transport"/>
    <property type="evidence" value="ECO:0007669"/>
    <property type="project" value="InterPro"/>
</dbReference>
<protein>
    <submittedName>
        <fullName evidence="3">Sugar (Glycoside-pentoside-hexuronide) transporter</fullName>
    </submittedName>
</protein>
<feature type="transmembrane region" description="Helical" evidence="2">
    <location>
        <begin position="312"/>
        <end position="330"/>
    </location>
</feature>
<gene>
    <name evidence="3" type="ORF">NX02_17285</name>
</gene>
<feature type="transmembrane region" description="Helical" evidence="2">
    <location>
        <begin position="246"/>
        <end position="273"/>
    </location>
</feature>
<dbReference type="GO" id="GO:0008643">
    <property type="term" value="P:carbohydrate transport"/>
    <property type="evidence" value="ECO:0007669"/>
    <property type="project" value="InterPro"/>
</dbReference>
<keyword evidence="2" id="KW-0472">Membrane</keyword>
<dbReference type="KEGG" id="ssan:NX02_17285"/>
<feature type="transmembrane region" description="Helical" evidence="2">
    <location>
        <begin position="279"/>
        <end position="300"/>
    </location>
</feature>
<organism evidence="3 4">
    <name type="scientific">Sphingomonas sanxanigenens DSM 19645 = NX02</name>
    <dbReference type="NCBI Taxonomy" id="1123269"/>
    <lineage>
        <taxon>Bacteria</taxon>
        <taxon>Pseudomonadati</taxon>
        <taxon>Pseudomonadota</taxon>
        <taxon>Alphaproteobacteria</taxon>
        <taxon>Sphingomonadales</taxon>
        <taxon>Sphingomonadaceae</taxon>
        <taxon>Sphingomonas</taxon>
    </lineage>
</organism>
<sequence>MATASATNLAPAAVSPDRPDRIQAWEKVSYGLGDFACGLSWNAVGAFLLYFYTNVALLPAAAVGTLFLLSRLLDAGIDLSVGLMVDRTRSRWGRTRPYFLFAALPFSILLVLTFTTIDASVGAKLAYAYVTFTLLGILYSFLAVPFSALMPMMTSDHGDRMQLGSARAIGTSASVILATVATMPLVALLGDGDERRGFLYVAAIFAVLTFAALINLVFSCRERHHDAAPAAGAVWPAIGEMLRNRAWLVTFLFCTLNFLRFGVVISVTAFFAIEVMRAPWMIGILLPAVSGTLIFSAMIAPMLFRRTGIRKGCIAALVIAIALHAVLPLVEAHHLLFLAVFLVAAVLISLTMTAIFTMAADAVDYHEWQFGSRNEGLLSSGISLSTKVGMAIGTALVAYTLAIAGYDPNAVTDGARAAIRWSYYGAPILIMLLQIGTMIFWPMDRFQRPSR</sequence>
<reference evidence="3 4" key="1">
    <citation type="submission" date="2013-07" db="EMBL/GenBank/DDBJ databases">
        <title>Completed genome of Sphingomonas sanxanigenens NX02.</title>
        <authorList>
            <person name="Ma T."/>
            <person name="Huang H."/>
            <person name="Wu M."/>
            <person name="Li X."/>
            <person name="Li G."/>
        </authorList>
    </citation>
    <scope>NUCLEOTIDE SEQUENCE [LARGE SCALE GENOMIC DNA]</scope>
    <source>
        <strain evidence="3 4">NX02</strain>
    </source>
</reference>
<dbReference type="STRING" id="1123269.NX02_17285"/>
<dbReference type="CDD" id="cd17332">
    <property type="entry name" value="MFS_MelB_like"/>
    <property type="match status" value="1"/>
</dbReference>
<name>W0AHL4_9SPHN</name>
<dbReference type="AlphaFoldDB" id="W0AHL4"/>
<dbReference type="NCBIfam" id="TIGR00792">
    <property type="entry name" value="gph"/>
    <property type="match status" value="1"/>
</dbReference>
<dbReference type="HOGENOM" id="CLU_027408_0_2_5"/>